<dbReference type="EMBL" id="LAZR01029889">
    <property type="protein sequence ID" value="KKL58249.1"/>
    <property type="molecule type" value="Genomic_DNA"/>
</dbReference>
<gene>
    <name evidence="1" type="ORF">LCGC14_2227290</name>
</gene>
<sequence>MESELKMKKIKTQQFIGRQLSRLKAGQSFYTIIIQTITALGIIK</sequence>
<dbReference type="AlphaFoldDB" id="A0A0F9D9F3"/>
<proteinExistence type="predicted"/>
<reference evidence="1" key="1">
    <citation type="journal article" date="2015" name="Nature">
        <title>Complex archaea that bridge the gap between prokaryotes and eukaryotes.</title>
        <authorList>
            <person name="Spang A."/>
            <person name="Saw J.H."/>
            <person name="Jorgensen S.L."/>
            <person name="Zaremba-Niedzwiedzka K."/>
            <person name="Martijn J."/>
            <person name="Lind A.E."/>
            <person name="van Eijk R."/>
            <person name="Schleper C."/>
            <person name="Guy L."/>
            <person name="Ettema T.J."/>
        </authorList>
    </citation>
    <scope>NUCLEOTIDE SEQUENCE</scope>
</reference>
<organism evidence="1">
    <name type="scientific">marine sediment metagenome</name>
    <dbReference type="NCBI Taxonomy" id="412755"/>
    <lineage>
        <taxon>unclassified sequences</taxon>
        <taxon>metagenomes</taxon>
        <taxon>ecological metagenomes</taxon>
    </lineage>
</organism>
<feature type="non-terminal residue" evidence="1">
    <location>
        <position position="44"/>
    </location>
</feature>
<accession>A0A0F9D9F3</accession>
<protein>
    <submittedName>
        <fullName evidence="1">Uncharacterized protein</fullName>
    </submittedName>
</protein>
<comment type="caution">
    <text evidence="1">The sequence shown here is derived from an EMBL/GenBank/DDBJ whole genome shotgun (WGS) entry which is preliminary data.</text>
</comment>
<evidence type="ECO:0000313" key="1">
    <source>
        <dbReference type="EMBL" id="KKL58249.1"/>
    </source>
</evidence>
<name>A0A0F9D9F3_9ZZZZ</name>